<dbReference type="EMBL" id="JAUTXT010000014">
    <property type="protein sequence ID" value="KAK3675610.1"/>
    <property type="molecule type" value="Genomic_DNA"/>
</dbReference>
<evidence type="ECO:0000256" key="1">
    <source>
        <dbReference type="ARBA" id="ARBA00006461"/>
    </source>
</evidence>
<feature type="compositionally biased region" description="Basic and acidic residues" evidence="3">
    <location>
        <begin position="168"/>
        <end position="187"/>
    </location>
</feature>
<keyword evidence="5" id="KW-1185">Reference proteome</keyword>
<dbReference type="SMART" id="SM00784">
    <property type="entry name" value="SPT2"/>
    <property type="match status" value="1"/>
</dbReference>
<evidence type="ECO:0000313" key="5">
    <source>
        <dbReference type="Proteomes" id="UP001274830"/>
    </source>
</evidence>
<evidence type="ECO:0000313" key="4">
    <source>
        <dbReference type="EMBL" id="KAK3675610.1"/>
    </source>
</evidence>
<feature type="region of interest" description="Disordered" evidence="3">
    <location>
        <begin position="1"/>
        <end position="351"/>
    </location>
</feature>
<evidence type="ECO:0008006" key="6">
    <source>
        <dbReference type="Google" id="ProtNLM"/>
    </source>
</evidence>
<sequence>MTSFSSLLSTLGDKSQAAQSPASSRSTTTQTLTKADGAADRFKLTPNNAVAGVKRRSEDPDTQQPTAKTIKTEQGSTSGRPIASSGRFQLSTKNTTAKAANTATSASATSARPSVQQPLKNGVGSTPTPPGTADGPTKSKKGFASILERAKVAEAASKATSGGGIKHKPVEKLTRKERVKLMEEAKLQKTGRKGALADRSRSGTPNSIPGLNGAKKVLPQETSYKGTMKKAAAEPLSYKGTMRKADPSAPKPPPKKGLAQDKYGGYASWDDLDDAEDDEIEDEEEGGYDDSEDDMEGGFDELEAEEDAALKAARREDQVALQEEGRLKREKEERKRKLLALSKSMAGKKKF</sequence>
<comment type="similarity">
    <text evidence="1">Belongs to the SPT2 family.</text>
</comment>
<evidence type="ECO:0000256" key="2">
    <source>
        <dbReference type="ARBA" id="ARBA00023054"/>
    </source>
</evidence>
<dbReference type="InterPro" id="IPR013256">
    <property type="entry name" value="Chromatin_SPT2"/>
</dbReference>
<evidence type="ECO:0000256" key="3">
    <source>
        <dbReference type="SAM" id="MobiDB-lite"/>
    </source>
</evidence>
<accession>A0AAE1C2K3</accession>
<protein>
    <recommendedName>
        <fullName evidence="6">SPT2</fullName>
    </recommendedName>
</protein>
<dbReference type="Proteomes" id="UP001274830">
    <property type="component" value="Unassembled WGS sequence"/>
</dbReference>
<reference evidence="4" key="1">
    <citation type="submission" date="2023-07" db="EMBL/GenBank/DDBJ databases">
        <title>Black Yeasts Isolated from many extreme environments.</title>
        <authorList>
            <person name="Coleine C."/>
            <person name="Stajich J.E."/>
            <person name="Selbmann L."/>
        </authorList>
    </citation>
    <scope>NUCLEOTIDE SEQUENCE</scope>
    <source>
        <strain evidence="4">CCFEE 5485</strain>
    </source>
</reference>
<feature type="compositionally biased region" description="Low complexity" evidence="3">
    <location>
        <begin position="91"/>
        <end position="111"/>
    </location>
</feature>
<feature type="compositionally biased region" description="Acidic residues" evidence="3">
    <location>
        <begin position="270"/>
        <end position="307"/>
    </location>
</feature>
<feature type="compositionally biased region" description="Polar residues" evidence="3">
    <location>
        <begin position="1"/>
        <end position="13"/>
    </location>
</feature>
<organism evidence="4 5">
    <name type="scientific">Recurvomyces mirabilis</name>
    <dbReference type="NCBI Taxonomy" id="574656"/>
    <lineage>
        <taxon>Eukaryota</taxon>
        <taxon>Fungi</taxon>
        <taxon>Dikarya</taxon>
        <taxon>Ascomycota</taxon>
        <taxon>Pezizomycotina</taxon>
        <taxon>Dothideomycetes</taxon>
        <taxon>Dothideomycetidae</taxon>
        <taxon>Mycosphaerellales</taxon>
        <taxon>Teratosphaeriaceae</taxon>
        <taxon>Recurvomyces</taxon>
    </lineage>
</organism>
<gene>
    <name evidence="4" type="ORF">LTR78_004694</name>
</gene>
<name>A0AAE1C2K3_9PEZI</name>
<feature type="compositionally biased region" description="Low complexity" evidence="3">
    <location>
        <begin position="15"/>
        <end position="31"/>
    </location>
</feature>
<feature type="compositionally biased region" description="Polar residues" evidence="3">
    <location>
        <begin position="62"/>
        <end position="79"/>
    </location>
</feature>
<keyword evidence="2" id="KW-0175">Coiled coil</keyword>
<feature type="compositionally biased region" description="Basic and acidic residues" evidence="3">
    <location>
        <begin position="313"/>
        <end position="335"/>
    </location>
</feature>
<dbReference type="AlphaFoldDB" id="A0AAE1C2K3"/>
<proteinExistence type="inferred from homology"/>
<comment type="caution">
    <text evidence="4">The sequence shown here is derived from an EMBL/GenBank/DDBJ whole genome shotgun (WGS) entry which is preliminary data.</text>
</comment>